<feature type="region of interest" description="Disordered" evidence="1">
    <location>
        <begin position="147"/>
        <end position="168"/>
    </location>
</feature>
<evidence type="ECO:0000256" key="1">
    <source>
        <dbReference type="SAM" id="MobiDB-lite"/>
    </source>
</evidence>
<reference evidence="3" key="1">
    <citation type="submission" date="2023-04" db="EMBL/GenBank/DDBJ databases">
        <authorList>
            <consortium name="ELIXIR-Norway"/>
        </authorList>
    </citation>
    <scope>NUCLEOTIDE SEQUENCE [LARGE SCALE GENOMIC DNA]</scope>
</reference>
<protein>
    <recommendedName>
        <fullName evidence="5">Rap guanine nucleotide exchange factor (GEF) 5</fullName>
    </recommendedName>
</protein>
<keyword evidence="4" id="KW-1185">Reference proteome</keyword>
<dbReference type="SUPFAM" id="SSF46785">
    <property type="entry name" value="Winged helix' DNA-binding domain"/>
    <property type="match status" value="1"/>
</dbReference>
<dbReference type="InterPro" id="IPR036388">
    <property type="entry name" value="WH-like_DNA-bd_sf"/>
</dbReference>
<dbReference type="InterPro" id="IPR036390">
    <property type="entry name" value="WH_DNA-bd_sf"/>
</dbReference>
<name>A0ABN9A8D1_RANTA</name>
<dbReference type="EMBL" id="OX460343">
    <property type="protein sequence ID" value="CAI9181227.1"/>
    <property type="molecule type" value="Genomic_DNA"/>
</dbReference>
<evidence type="ECO:0008006" key="5">
    <source>
        <dbReference type="Google" id="ProtNLM"/>
    </source>
</evidence>
<sequence length="177" mass="20106">MAIGVWQLLLDMGILSSVDQHLYFQDTYVFYQISSDECNYLYWEFEGEEAWQNGVRLLLQLVPLIPSRAGICELSHQKIEDSEESSDEILACLISAIRSCDFPAQECRNTEGSWKGGPMDPPGPCILAFLTPGLTFLKEEEVSPRMDSGHLLRSGQDHSSSREPHPKLRKRRFWALG</sequence>
<feature type="signal peptide" evidence="2">
    <location>
        <begin position="1"/>
        <end position="16"/>
    </location>
</feature>
<dbReference type="Gene3D" id="1.10.10.10">
    <property type="entry name" value="Winged helix-like DNA-binding domain superfamily/Winged helix DNA-binding domain"/>
    <property type="match status" value="1"/>
</dbReference>
<evidence type="ECO:0000313" key="3">
    <source>
        <dbReference type="EMBL" id="CAI9181227.1"/>
    </source>
</evidence>
<evidence type="ECO:0000256" key="2">
    <source>
        <dbReference type="SAM" id="SignalP"/>
    </source>
</evidence>
<feature type="chain" id="PRO_5046846210" description="Rap guanine nucleotide exchange factor (GEF) 5" evidence="2">
    <location>
        <begin position="17"/>
        <end position="177"/>
    </location>
</feature>
<accession>A0ABN9A8D1</accession>
<gene>
    <name evidence="3" type="ORF">MRATA1EN1_LOCUS30189</name>
</gene>
<proteinExistence type="predicted"/>
<evidence type="ECO:0000313" key="4">
    <source>
        <dbReference type="Proteomes" id="UP001176941"/>
    </source>
</evidence>
<organism evidence="3 4">
    <name type="scientific">Rangifer tarandus platyrhynchus</name>
    <name type="common">Svalbard reindeer</name>
    <dbReference type="NCBI Taxonomy" id="3082113"/>
    <lineage>
        <taxon>Eukaryota</taxon>
        <taxon>Metazoa</taxon>
        <taxon>Chordata</taxon>
        <taxon>Craniata</taxon>
        <taxon>Vertebrata</taxon>
        <taxon>Euteleostomi</taxon>
        <taxon>Mammalia</taxon>
        <taxon>Eutheria</taxon>
        <taxon>Laurasiatheria</taxon>
        <taxon>Artiodactyla</taxon>
        <taxon>Ruminantia</taxon>
        <taxon>Pecora</taxon>
        <taxon>Cervidae</taxon>
        <taxon>Odocoileinae</taxon>
        <taxon>Rangifer</taxon>
    </lineage>
</organism>
<dbReference type="Proteomes" id="UP001176941">
    <property type="component" value="Chromosome X"/>
</dbReference>
<keyword evidence="2" id="KW-0732">Signal</keyword>
<feature type="compositionally biased region" description="Basic and acidic residues" evidence="1">
    <location>
        <begin position="147"/>
        <end position="166"/>
    </location>
</feature>